<feature type="domain" description="D-apionate lactonase TIM barrel" evidence="2">
    <location>
        <begin position="271"/>
        <end position="522"/>
    </location>
</feature>
<accession>A0ABP5C4Z0</accession>
<evidence type="ECO:0000259" key="2">
    <source>
        <dbReference type="Pfam" id="PF25838"/>
    </source>
</evidence>
<evidence type="ECO:0000313" key="4">
    <source>
        <dbReference type="Proteomes" id="UP001499933"/>
    </source>
</evidence>
<dbReference type="Proteomes" id="UP001499933">
    <property type="component" value="Unassembled WGS sequence"/>
</dbReference>
<keyword evidence="4" id="KW-1185">Reference proteome</keyword>
<sequence>MPDTPSAPSTWWGPPHPVWRSGAWSLERRGDEFADISFEGRLVARSVRAVVRDRNWDTAPLFVDHVRETDATLTLHVRSHDLGSSFRGVVRVEARARSLVVFTDLESETGFATNRTGLVVLHPPFVAGATLRVTHSDGSVEQTAFPTAISPHQPVFDIAALGWHANGLEVSVAFDGDVFEMEDQRNWTDASFKTYSRPLALPFPYPVPAGGRVAQTATFRARFSESAAAEPRATSDRIVLHTGGAFPAIGLGASTAPEPAPEAPSVGDFVQVELDLASSNWRAALARAARSAKPLDVRFLLDPDRAAALADGVEALRGVRVIRAAAFHQVGEARHVSDRTAVAALRAGLAAAGIDIPVVGGARSHFTELNRERHRIPGDLDGTTVTVTPLFHALGTEQLVESVAMQRLVAQQTVTDAGGADVHVGPVVLRPRFNDVATASQPGPKLEDLSEGYGAQFTGAVDSRQTSDELAAWTVASAAALAVPGVASLAFFEEWGPRGIRSASGDPFPVLEAISALTALEGDLLWADSPDGELWAIGAHSAAGSRVLVANIGRGEREVAVTTPHGEVAASVAPGAFVRLVPTRPLNTEERS</sequence>
<protein>
    <submittedName>
        <fullName evidence="3">Uncharacterized protein</fullName>
    </submittedName>
</protein>
<dbReference type="EMBL" id="BAAAOG010000002">
    <property type="protein sequence ID" value="GAA1957373.1"/>
    <property type="molecule type" value="Genomic_DNA"/>
</dbReference>
<comment type="caution">
    <text evidence="3">The sequence shown here is derived from an EMBL/GenBank/DDBJ whole genome shotgun (WGS) entry which is preliminary data.</text>
</comment>
<dbReference type="RefSeq" id="WP_344093893.1">
    <property type="nucleotide sequence ID" value="NZ_BAAAOG010000002.1"/>
</dbReference>
<dbReference type="Pfam" id="PF25837">
    <property type="entry name" value="Apionate_lact_N"/>
    <property type="match status" value="1"/>
</dbReference>
<dbReference type="Pfam" id="PF25838">
    <property type="entry name" value="Apionate_lact_M"/>
    <property type="match status" value="1"/>
</dbReference>
<organism evidence="3 4">
    <name type="scientific">Microbacterium deminutum</name>
    <dbReference type="NCBI Taxonomy" id="344164"/>
    <lineage>
        <taxon>Bacteria</taxon>
        <taxon>Bacillati</taxon>
        <taxon>Actinomycetota</taxon>
        <taxon>Actinomycetes</taxon>
        <taxon>Micrococcales</taxon>
        <taxon>Microbacteriaceae</taxon>
        <taxon>Microbacterium</taxon>
    </lineage>
</organism>
<dbReference type="InterPro" id="IPR058788">
    <property type="entry name" value="ApnL_N"/>
</dbReference>
<evidence type="ECO:0000313" key="3">
    <source>
        <dbReference type="EMBL" id="GAA1957373.1"/>
    </source>
</evidence>
<gene>
    <name evidence="3" type="ORF">GCM10009776_19510</name>
</gene>
<name>A0ABP5C4Z0_9MICO</name>
<reference evidence="4" key="1">
    <citation type="journal article" date="2019" name="Int. J. Syst. Evol. Microbiol.">
        <title>The Global Catalogue of Microorganisms (GCM) 10K type strain sequencing project: providing services to taxonomists for standard genome sequencing and annotation.</title>
        <authorList>
            <consortium name="The Broad Institute Genomics Platform"/>
            <consortium name="The Broad Institute Genome Sequencing Center for Infectious Disease"/>
            <person name="Wu L."/>
            <person name="Ma J."/>
        </authorList>
    </citation>
    <scope>NUCLEOTIDE SEQUENCE [LARGE SCALE GENOMIC DNA]</scope>
    <source>
        <strain evidence="4">JCM 14901</strain>
    </source>
</reference>
<evidence type="ECO:0000259" key="1">
    <source>
        <dbReference type="Pfam" id="PF25837"/>
    </source>
</evidence>
<dbReference type="InterPro" id="IPR058787">
    <property type="entry name" value="ApnL_M"/>
</dbReference>
<feature type="domain" description="D-apionate lactonase N-terminal" evidence="1">
    <location>
        <begin position="16"/>
        <end position="221"/>
    </location>
</feature>
<proteinExistence type="predicted"/>